<dbReference type="AlphaFoldDB" id="A0A9W9NBK7"/>
<dbReference type="RefSeq" id="XP_058325712.1">
    <property type="nucleotide sequence ID" value="XM_058479144.1"/>
</dbReference>
<dbReference type="Proteomes" id="UP001150941">
    <property type="component" value="Unassembled WGS sequence"/>
</dbReference>
<evidence type="ECO:0000313" key="1">
    <source>
        <dbReference type="EMBL" id="KAJ5216841.1"/>
    </source>
</evidence>
<name>A0A9W9NBK7_9EURO</name>
<proteinExistence type="predicted"/>
<reference evidence="1" key="2">
    <citation type="journal article" date="2023" name="IMA Fungus">
        <title>Comparative genomic study of the Penicillium genus elucidates a diverse pangenome and 15 lateral gene transfer events.</title>
        <authorList>
            <person name="Petersen C."/>
            <person name="Sorensen T."/>
            <person name="Nielsen M.R."/>
            <person name="Sondergaard T.E."/>
            <person name="Sorensen J.L."/>
            <person name="Fitzpatrick D.A."/>
            <person name="Frisvad J.C."/>
            <person name="Nielsen K.L."/>
        </authorList>
    </citation>
    <scope>NUCLEOTIDE SEQUENCE</scope>
    <source>
        <strain evidence="1">IBT 19713</strain>
    </source>
</reference>
<accession>A0A9W9NBK7</accession>
<evidence type="ECO:0000313" key="3">
    <source>
        <dbReference type="Proteomes" id="UP001150941"/>
    </source>
</evidence>
<keyword evidence="3" id="KW-1185">Reference proteome</keyword>
<dbReference type="GeneID" id="83206448"/>
<organism evidence="1 3">
    <name type="scientific">Penicillium chermesinum</name>
    <dbReference type="NCBI Taxonomy" id="63820"/>
    <lineage>
        <taxon>Eukaryota</taxon>
        <taxon>Fungi</taxon>
        <taxon>Dikarya</taxon>
        <taxon>Ascomycota</taxon>
        <taxon>Pezizomycotina</taxon>
        <taxon>Eurotiomycetes</taxon>
        <taxon>Eurotiomycetidae</taxon>
        <taxon>Eurotiales</taxon>
        <taxon>Aspergillaceae</taxon>
        <taxon>Penicillium</taxon>
    </lineage>
</organism>
<dbReference type="EMBL" id="JAPQKS010000008">
    <property type="protein sequence ID" value="KAJ5216874.1"/>
    <property type="molecule type" value="Genomic_DNA"/>
</dbReference>
<evidence type="ECO:0000313" key="2">
    <source>
        <dbReference type="EMBL" id="KAJ5216874.1"/>
    </source>
</evidence>
<dbReference type="EMBL" id="JAPQKS010000008">
    <property type="protein sequence ID" value="KAJ5216841.1"/>
    <property type="molecule type" value="Genomic_DNA"/>
</dbReference>
<comment type="caution">
    <text evidence="1">The sequence shown here is derived from an EMBL/GenBank/DDBJ whole genome shotgun (WGS) entry which is preliminary data.</text>
</comment>
<sequence length="109" mass="12618">MSSRETWSREEIAILLYFRSRCISYRSLYLLLLRRGFHRTLKAIERKTWVLVRQCPQLKSSTDQWNLGVVDCWIDRLVGSHEVVSGLVHLGAEDAEVIALTIERTGNAE</sequence>
<gene>
    <name evidence="1" type="ORF">N7468_009849</name>
    <name evidence="2" type="ORF">N7468_009882</name>
</gene>
<reference evidence="1" key="1">
    <citation type="submission" date="2022-11" db="EMBL/GenBank/DDBJ databases">
        <authorList>
            <person name="Petersen C."/>
        </authorList>
    </citation>
    <scope>NUCLEOTIDE SEQUENCE</scope>
    <source>
        <strain evidence="1">IBT 19713</strain>
    </source>
</reference>
<protein>
    <submittedName>
        <fullName evidence="1">Uncharacterized protein</fullName>
    </submittedName>
</protein>